<dbReference type="InterPro" id="IPR039647">
    <property type="entry name" value="EF_hand_pair_protein_CML-like"/>
</dbReference>
<dbReference type="AlphaFoldDB" id="A0A8T2QN28"/>
<gene>
    <name evidence="6" type="ORF">KP509_33G026800</name>
</gene>
<evidence type="ECO:0000313" key="7">
    <source>
        <dbReference type="Proteomes" id="UP000825935"/>
    </source>
</evidence>
<dbReference type="InterPro" id="IPR018247">
    <property type="entry name" value="EF_Hand_1_Ca_BS"/>
</dbReference>
<protein>
    <recommendedName>
        <fullName evidence="5">EF-hand domain-containing protein</fullName>
    </recommendedName>
</protein>
<evidence type="ECO:0000259" key="5">
    <source>
        <dbReference type="PROSITE" id="PS50222"/>
    </source>
</evidence>
<dbReference type="Proteomes" id="UP000825935">
    <property type="component" value="Chromosome 33"/>
</dbReference>
<feature type="domain" description="EF-hand" evidence="5">
    <location>
        <begin position="141"/>
        <end position="175"/>
    </location>
</feature>
<comment type="caution">
    <text evidence="6">The sequence shown here is derived from an EMBL/GenBank/DDBJ whole genome shotgun (WGS) entry which is preliminary data.</text>
</comment>
<keyword evidence="3" id="KW-0106">Calcium</keyword>
<dbReference type="Gene3D" id="1.10.238.10">
    <property type="entry name" value="EF-hand"/>
    <property type="match status" value="2"/>
</dbReference>
<accession>A0A8T2QN28</accession>
<evidence type="ECO:0000256" key="4">
    <source>
        <dbReference type="SAM" id="MobiDB-lite"/>
    </source>
</evidence>
<dbReference type="OrthoDB" id="26525at2759"/>
<proteinExistence type="predicted"/>
<keyword evidence="7" id="KW-1185">Reference proteome</keyword>
<dbReference type="FunFam" id="1.10.238.10:FF:000089">
    <property type="entry name" value="calmodulin-like protein 3"/>
    <property type="match status" value="1"/>
</dbReference>
<dbReference type="PROSITE" id="PS50222">
    <property type="entry name" value="EF_HAND_2"/>
    <property type="match status" value="4"/>
</dbReference>
<dbReference type="SMART" id="SM00054">
    <property type="entry name" value="EFh"/>
    <property type="match status" value="4"/>
</dbReference>
<name>A0A8T2QN28_CERRI</name>
<evidence type="ECO:0000256" key="3">
    <source>
        <dbReference type="ARBA" id="ARBA00022837"/>
    </source>
</evidence>
<sequence>MKLPLRNYIRKKLRFSARFPFLFAPRSARSPGGSQATSTTLGSNTADISSPEAASPSFQTVFSESRWSKDLMQAQKASSMGEIVILKETTAHSDSRFASETTVSALHRELKEAFTRFDANGDGKISPLELGSVLRSLGDNPSEEDILLMVEEVDQDGDGFIDLQEFLLLNADTCSSKPEDLREAFMVFDANADGKISVEELHHVLSRLGEVCTLEECGRMIRGVDADGDGFVDFQEFCHMMSME</sequence>
<dbReference type="OMA" id="ISCHELG"/>
<keyword evidence="2" id="KW-0677">Repeat</keyword>
<feature type="region of interest" description="Disordered" evidence="4">
    <location>
        <begin position="27"/>
        <end position="55"/>
    </location>
</feature>
<dbReference type="CDD" id="cd00051">
    <property type="entry name" value="EFh"/>
    <property type="match status" value="2"/>
</dbReference>
<dbReference type="SUPFAM" id="SSF47473">
    <property type="entry name" value="EF-hand"/>
    <property type="match status" value="1"/>
</dbReference>
<dbReference type="InterPro" id="IPR002048">
    <property type="entry name" value="EF_hand_dom"/>
</dbReference>
<feature type="domain" description="EF-hand" evidence="5">
    <location>
        <begin position="105"/>
        <end position="140"/>
    </location>
</feature>
<feature type="domain" description="EF-hand" evidence="5">
    <location>
        <begin position="176"/>
        <end position="211"/>
    </location>
</feature>
<dbReference type="Pfam" id="PF13499">
    <property type="entry name" value="EF-hand_7"/>
    <property type="match status" value="2"/>
</dbReference>
<keyword evidence="1" id="KW-0479">Metal-binding</keyword>
<dbReference type="FunFam" id="1.10.238.10:FF:000336">
    <property type="entry name" value="HLH domain-containing protein"/>
    <property type="match status" value="1"/>
</dbReference>
<feature type="compositionally biased region" description="Polar residues" evidence="4">
    <location>
        <begin position="32"/>
        <end position="48"/>
    </location>
</feature>
<feature type="domain" description="EF-hand" evidence="5">
    <location>
        <begin position="212"/>
        <end position="244"/>
    </location>
</feature>
<dbReference type="GO" id="GO:0005509">
    <property type="term" value="F:calcium ion binding"/>
    <property type="evidence" value="ECO:0007669"/>
    <property type="project" value="InterPro"/>
</dbReference>
<reference evidence="6" key="1">
    <citation type="submission" date="2021-08" db="EMBL/GenBank/DDBJ databases">
        <title>WGS assembly of Ceratopteris richardii.</title>
        <authorList>
            <person name="Marchant D.B."/>
            <person name="Chen G."/>
            <person name="Jenkins J."/>
            <person name="Shu S."/>
            <person name="Leebens-Mack J."/>
            <person name="Grimwood J."/>
            <person name="Schmutz J."/>
            <person name="Soltis P."/>
            <person name="Soltis D."/>
            <person name="Chen Z.-H."/>
        </authorList>
    </citation>
    <scope>NUCLEOTIDE SEQUENCE</scope>
    <source>
        <strain evidence="6">Whitten #5841</strain>
        <tissue evidence="6">Leaf</tissue>
    </source>
</reference>
<evidence type="ECO:0000256" key="2">
    <source>
        <dbReference type="ARBA" id="ARBA00022737"/>
    </source>
</evidence>
<dbReference type="InterPro" id="IPR011992">
    <property type="entry name" value="EF-hand-dom_pair"/>
</dbReference>
<evidence type="ECO:0000256" key="1">
    <source>
        <dbReference type="ARBA" id="ARBA00022723"/>
    </source>
</evidence>
<dbReference type="PANTHER" id="PTHR10891">
    <property type="entry name" value="EF-HAND CALCIUM-BINDING DOMAIN CONTAINING PROTEIN"/>
    <property type="match status" value="1"/>
</dbReference>
<evidence type="ECO:0000313" key="6">
    <source>
        <dbReference type="EMBL" id="KAH7285407.1"/>
    </source>
</evidence>
<organism evidence="6 7">
    <name type="scientific">Ceratopteris richardii</name>
    <name type="common">Triangle waterfern</name>
    <dbReference type="NCBI Taxonomy" id="49495"/>
    <lineage>
        <taxon>Eukaryota</taxon>
        <taxon>Viridiplantae</taxon>
        <taxon>Streptophyta</taxon>
        <taxon>Embryophyta</taxon>
        <taxon>Tracheophyta</taxon>
        <taxon>Polypodiopsida</taxon>
        <taxon>Polypodiidae</taxon>
        <taxon>Polypodiales</taxon>
        <taxon>Pteridineae</taxon>
        <taxon>Pteridaceae</taxon>
        <taxon>Parkerioideae</taxon>
        <taxon>Ceratopteris</taxon>
    </lineage>
</organism>
<dbReference type="PROSITE" id="PS00018">
    <property type="entry name" value="EF_HAND_1"/>
    <property type="match status" value="3"/>
</dbReference>
<dbReference type="EMBL" id="CM035438">
    <property type="protein sequence ID" value="KAH7285407.1"/>
    <property type="molecule type" value="Genomic_DNA"/>
</dbReference>